<protein>
    <submittedName>
        <fullName evidence="1">Uncharacterized protein</fullName>
    </submittedName>
</protein>
<dbReference type="KEGG" id="pbv:AR543_15605"/>
<dbReference type="AlphaFoldDB" id="A0A172ZI27"/>
<keyword evidence="2" id="KW-1185">Reference proteome</keyword>
<proteinExistence type="predicted"/>
<dbReference type="Proteomes" id="UP000078148">
    <property type="component" value="Chromosome"/>
</dbReference>
<gene>
    <name evidence="1" type="ORF">AR543_15605</name>
</gene>
<evidence type="ECO:0000313" key="2">
    <source>
        <dbReference type="Proteomes" id="UP000078148"/>
    </source>
</evidence>
<organism evidence="1 2">
    <name type="scientific">Paenibacillus bovis</name>
    <dbReference type="NCBI Taxonomy" id="1616788"/>
    <lineage>
        <taxon>Bacteria</taxon>
        <taxon>Bacillati</taxon>
        <taxon>Bacillota</taxon>
        <taxon>Bacilli</taxon>
        <taxon>Bacillales</taxon>
        <taxon>Paenibacillaceae</taxon>
        <taxon>Paenibacillus</taxon>
    </lineage>
</organism>
<evidence type="ECO:0000313" key="1">
    <source>
        <dbReference type="EMBL" id="ANF97286.1"/>
    </source>
</evidence>
<reference evidence="2" key="1">
    <citation type="submission" date="2015-10" db="EMBL/GenBank/DDBJ databases">
        <title>Genome of Paenibacillus bovis sp. nov.</title>
        <authorList>
            <person name="Wu Z."/>
            <person name="Gao C."/>
            <person name="Liu Z."/>
            <person name="Zheng H."/>
        </authorList>
    </citation>
    <scope>NUCLEOTIDE SEQUENCE [LARGE SCALE GENOMIC DNA]</scope>
    <source>
        <strain evidence="2">BD3526</strain>
    </source>
</reference>
<sequence length="85" mass="9750">MTIEERKQLRMKLLQDLYDYHFGPDEKSYNLPGPKKNSGPLTDKETRLAYDYLSKKGLIEIKDVVGFIHFSITPYGIDVIEEAAG</sequence>
<dbReference type="EMBL" id="CP013023">
    <property type="protein sequence ID" value="ANF97286.1"/>
    <property type="molecule type" value="Genomic_DNA"/>
</dbReference>
<reference evidence="1 2" key="2">
    <citation type="journal article" date="2016" name="Int. J. Syst. Evol. Microbiol.">
        <title>Paenibacillus bovis sp. nov., isolated from raw yak (Bos grunniens) milk.</title>
        <authorList>
            <person name="Gao C."/>
            <person name="Han J."/>
            <person name="Liu Z."/>
            <person name="Xu X."/>
            <person name="Hang F."/>
            <person name="Wu Z."/>
        </authorList>
    </citation>
    <scope>NUCLEOTIDE SEQUENCE [LARGE SCALE GENOMIC DNA]</scope>
    <source>
        <strain evidence="1 2">BD3526</strain>
    </source>
</reference>
<accession>A0A172ZI27</accession>
<name>A0A172ZI27_9BACL</name>